<evidence type="ECO:0000313" key="2">
    <source>
        <dbReference type="EMBL" id="CAC9972991.1"/>
    </source>
</evidence>
<proteinExistence type="predicted"/>
<accession>A0A9N8P0F3</accession>
<comment type="caution">
    <text evidence="2">The sequence shown here is derived from an EMBL/GenBank/DDBJ whole genome shotgun (WGS) entry which is preliminary data.</text>
</comment>
<dbReference type="Proteomes" id="UP000533639">
    <property type="component" value="Unassembled WGS sequence"/>
</dbReference>
<organism evidence="2 3">
    <name type="scientific">Flavobacterium panici</name>
    <dbReference type="NCBI Taxonomy" id="2654843"/>
    <lineage>
        <taxon>Bacteria</taxon>
        <taxon>Pseudomonadati</taxon>
        <taxon>Bacteroidota</taxon>
        <taxon>Flavobacteriia</taxon>
        <taxon>Flavobacteriales</taxon>
        <taxon>Flavobacteriaceae</taxon>
        <taxon>Flavobacterium</taxon>
    </lineage>
</organism>
<sequence length="56" mass="7022">MRYPLFHYLGGFLWWILIRFWNTKLENEQSDDKWSRNIFFLIVIGIFTAFITIRFF</sequence>
<dbReference type="AlphaFoldDB" id="A0A9N8P0F3"/>
<feature type="transmembrane region" description="Helical" evidence="1">
    <location>
        <begin position="6"/>
        <end position="22"/>
    </location>
</feature>
<keyword evidence="1" id="KW-1133">Transmembrane helix</keyword>
<evidence type="ECO:0000256" key="1">
    <source>
        <dbReference type="SAM" id="Phobius"/>
    </source>
</evidence>
<keyword evidence="1" id="KW-0472">Membrane</keyword>
<feature type="transmembrane region" description="Helical" evidence="1">
    <location>
        <begin position="34"/>
        <end position="53"/>
    </location>
</feature>
<dbReference type="EMBL" id="CAIJDE010000029">
    <property type="protein sequence ID" value="CAC9972991.1"/>
    <property type="molecule type" value="Genomic_DNA"/>
</dbReference>
<keyword evidence="3" id="KW-1185">Reference proteome</keyword>
<evidence type="ECO:0000313" key="3">
    <source>
        <dbReference type="Proteomes" id="UP000533639"/>
    </source>
</evidence>
<protein>
    <submittedName>
        <fullName evidence="2">Uncharacterized protein</fullName>
    </submittedName>
</protein>
<name>A0A9N8P0F3_9FLAO</name>
<keyword evidence="1" id="KW-0812">Transmembrane</keyword>
<reference evidence="2 3" key="1">
    <citation type="submission" date="2020-06" db="EMBL/GenBank/DDBJ databases">
        <authorList>
            <person name="Criscuolo A."/>
        </authorList>
    </citation>
    <scope>NUCLEOTIDE SEQUENCE [LARGE SCALE GENOMIC DNA]</scope>
    <source>
        <strain evidence="2">PXU-55</strain>
    </source>
</reference>
<gene>
    <name evidence="2" type="ORF">FLAPXU55_00670</name>
</gene>